<evidence type="ECO:0000256" key="5">
    <source>
        <dbReference type="ARBA" id="ARBA00018141"/>
    </source>
</evidence>
<sequence length="137" mass="15570">MPLVTATRLVKFNAGHRVYNPAWSDERNSATFGKCSNPNGHGHNYTLEITIEGEVDPETGYVMDLGELKRIAERELVQHLDHKNLNLDVPFMAGTIPTTENLVLACWRVLAPKVAPSRLVRLKLWETENHYVEYDGR</sequence>
<dbReference type="PANTHER" id="PTHR12589:SF7">
    <property type="entry name" value="6-PYRUVOYL TETRAHYDROBIOPTERIN SYNTHASE"/>
    <property type="match status" value="1"/>
</dbReference>
<keyword evidence="8" id="KW-0456">Lyase</keyword>
<evidence type="ECO:0000256" key="1">
    <source>
        <dbReference type="ARBA" id="ARBA00001947"/>
    </source>
</evidence>
<dbReference type="InterPro" id="IPR007115">
    <property type="entry name" value="6-PTP_synth/QueD"/>
</dbReference>
<keyword evidence="13" id="KW-1185">Reference proteome</keyword>
<evidence type="ECO:0000256" key="7">
    <source>
        <dbReference type="ARBA" id="ARBA00022833"/>
    </source>
</evidence>
<evidence type="ECO:0000256" key="8">
    <source>
        <dbReference type="ARBA" id="ARBA00023239"/>
    </source>
</evidence>
<evidence type="ECO:0000256" key="6">
    <source>
        <dbReference type="ARBA" id="ARBA00022723"/>
    </source>
</evidence>
<evidence type="ECO:0000313" key="12">
    <source>
        <dbReference type="EMBL" id="WKW14240.1"/>
    </source>
</evidence>
<evidence type="ECO:0000256" key="4">
    <source>
        <dbReference type="ARBA" id="ARBA00012982"/>
    </source>
</evidence>
<comment type="cofactor">
    <cofactor evidence="1">
        <name>Zn(2+)</name>
        <dbReference type="ChEBI" id="CHEBI:29105"/>
    </cofactor>
</comment>
<gene>
    <name evidence="11" type="ORF">Strain138_000571</name>
    <name evidence="12" type="ORF">Strain318_000571</name>
</gene>
<dbReference type="PANTHER" id="PTHR12589">
    <property type="entry name" value="PYRUVOYL TETRAHYDROBIOPTERIN SYNTHASE"/>
    <property type="match status" value="1"/>
</dbReference>
<dbReference type="SUPFAM" id="SSF55620">
    <property type="entry name" value="Tetrahydrobiopterin biosynthesis enzymes-like"/>
    <property type="match status" value="1"/>
</dbReference>
<dbReference type="GO" id="GO:0070497">
    <property type="term" value="F:6-carboxytetrahydropterin synthase activity"/>
    <property type="evidence" value="ECO:0007669"/>
    <property type="project" value="UniProtKB-EC"/>
</dbReference>
<evidence type="ECO:0000256" key="9">
    <source>
        <dbReference type="ARBA" id="ARBA00031449"/>
    </source>
</evidence>
<dbReference type="EMBL" id="CP130613">
    <property type="protein sequence ID" value="WKW14240.1"/>
    <property type="molecule type" value="Genomic_DNA"/>
</dbReference>
<comment type="catalytic activity">
    <reaction evidence="10">
        <text>7,8-dihydroneopterin 3'-triphosphate + H2O = 6-carboxy-5,6,7,8-tetrahydropterin + triphosphate + acetaldehyde + 2 H(+)</text>
        <dbReference type="Rhea" id="RHEA:27966"/>
        <dbReference type="ChEBI" id="CHEBI:15343"/>
        <dbReference type="ChEBI" id="CHEBI:15377"/>
        <dbReference type="ChEBI" id="CHEBI:15378"/>
        <dbReference type="ChEBI" id="CHEBI:18036"/>
        <dbReference type="ChEBI" id="CHEBI:58462"/>
        <dbReference type="ChEBI" id="CHEBI:61032"/>
        <dbReference type="EC" id="4.1.2.50"/>
    </reaction>
</comment>
<evidence type="ECO:0000256" key="10">
    <source>
        <dbReference type="ARBA" id="ARBA00048807"/>
    </source>
</evidence>
<dbReference type="EMBL" id="CP130612">
    <property type="protein sequence ID" value="WKW11330.1"/>
    <property type="molecule type" value="Genomic_DNA"/>
</dbReference>
<dbReference type="Proteomes" id="UP001229955">
    <property type="component" value="Chromosome"/>
</dbReference>
<dbReference type="Gene3D" id="3.30.479.10">
    <property type="entry name" value="6-pyruvoyl tetrahydropterin synthase/QueD"/>
    <property type="match status" value="1"/>
</dbReference>
<keyword evidence="6" id="KW-0479">Metal-binding</keyword>
<evidence type="ECO:0000256" key="3">
    <source>
        <dbReference type="ARBA" id="ARBA00008900"/>
    </source>
</evidence>
<reference evidence="11" key="1">
    <citation type="submission" date="2023-07" db="EMBL/GenBank/DDBJ databases">
        <authorList>
            <person name="Haufschild T."/>
            <person name="Kallscheuer N."/>
            <person name="Hammer J."/>
            <person name="Kohn T."/>
            <person name="Kabuu M."/>
            <person name="Jogler M."/>
            <person name="Wohfarth N."/>
            <person name="Heuer A."/>
            <person name="Rohde M."/>
            <person name="van Teeseling M.C.F."/>
            <person name="Jogler C."/>
        </authorList>
    </citation>
    <scope>NUCLEOTIDE SEQUENCE</scope>
    <source>
        <strain evidence="11">Strain 138</strain>
        <strain evidence="12">Strain 318</strain>
    </source>
</reference>
<dbReference type="FunFam" id="3.30.479.10:FF:000003">
    <property type="entry name" value="6-pyruvoyl tetrahydrobiopterin synthase"/>
    <property type="match status" value="1"/>
</dbReference>
<dbReference type="RefSeq" id="WP_367887029.1">
    <property type="nucleotide sequence ID" value="NZ_CP130612.1"/>
</dbReference>
<comment type="pathway">
    <text evidence="2">Purine metabolism; 7-cyano-7-deazaguanine biosynthesis.</text>
</comment>
<protein>
    <recommendedName>
        <fullName evidence="5">6-carboxy-5,6,7,8-tetrahydropterin synthase</fullName>
        <ecNumber evidence="4">4.1.2.50</ecNumber>
    </recommendedName>
    <alternativeName>
        <fullName evidence="9">Queuosine biosynthesis protein QueD</fullName>
    </alternativeName>
</protein>
<keyword evidence="7" id="KW-0862">Zinc</keyword>
<dbReference type="AlphaFoldDB" id="A0AA49JSX4"/>
<evidence type="ECO:0000256" key="2">
    <source>
        <dbReference type="ARBA" id="ARBA00005061"/>
    </source>
</evidence>
<dbReference type="Pfam" id="PF01242">
    <property type="entry name" value="PTPS"/>
    <property type="match status" value="1"/>
</dbReference>
<evidence type="ECO:0000313" key="11">
    <source>
        <dbReference type="EMBL" id="WKW11330.1"/>
    </source>
</evidence>
<proteinExistence type="inferred from homology"/>
<accession>A0AA49JSX4</accession>
<evidence type="ECO:0000313" key="13">
    <source>
        <dbReference type="Proteomes" id="UP001229955"/>
    </source>
</evidence>
<dbReference type="InterPro" id="IPR038418">
    <property type="entry name" value="6-PTP_synth/QueD_sf"/>
</dbReference>
<dbReference type="KEGG" id="pspc:Strain318_000571"/>
<dbReference type="GO" id="GO:0046872">
    <property type="term" value="F:metal ion binding"/>
    <property type="evidence" value="ECO:0007669"/>
    <property type="project" value="UniProtKB-KW"/>
</dbReference>
<dbReference type="EC" id="4.1.2.50" evidence="4"/>
<comment type="similarity">
    <text evidence="3">Belongs to the PTPS family. QueD subfamily.</text>
</comment>
<organism evidence="11">
    <name type="scientific">Pseudogemmatithrix spongiicola</name>
    <dbReference type="NCBI Taxonomy" id="3062599"/>
    <lineage>
        <taxon>Bacteria</taxon>
        <taxon>Pseudomonadati</taxon>
        <taxon>Gemmatimonadota</taxon>
        <taxon>Gemmatimonadia</taxon>
        <taxon>Gemmatimonadales</taxon>
        <taxon>Gemmatimonadaceae</taxon>
        <taxon>Pseudogemmatithrix</taxon>
    </lineage>
</organism>
<accession>A0AA49JYJ7</accession>
<name>A0AA49JSX4_9BACT</name>